<name>A0A9Q3DA00_9BASI</name>
<evidence type="ECO:0000313" key="3">
    <source>
        <dbReference type="Proteomes" id="UP000765509"/>
    </source>
</evidence>
<comment type="caution">
    <text evidence="2">The sequence shown here is derived from an EMBL/GenBank/DDBJ whole genome shotgun (WGS) entry which is preliminary data.</text>
</comment>
<proteinExistence type="predicted"/>
<evidence type="ECO:0008006" key="4">
    <source>
        <dbReference type="Google" id="ProtNLM"/>
    </source>
</evidence>
<dbReference type="EMBL" id="AVOT02015319">
    <property type="protein sequence ID" value="MBW0499549.1"/>
    <property type="molecule type" value="Genomic_DNA"/>
</dbReference>
<feature type="region of interest" description="Disordered" evidence="1">
    <location>
        <begin position="62"/>
        <end position="90"/>
    </location>
</feature>
<dbReference type="AlphaFoldDB" id="A0A9Q3DA00"/>
<organism evidence="2 3">
    <name type="scientific">Austropuccinia psidii MF-1</name>
    <dbReference type="NCBI Taxonomy" id="1389203"/>
    <lineage>
        <taxon>Eukaryota</taxon>
        <taxon>Fungi</taxon>
        <taxon>Dikarya</taxon>
        <taxon>Basidiomycota</taxon>
        <taxon>Pucciniomycotina</taxon>
        <taxon>Pucciniomycetes</taxon>
        <taxon>Pucciniales</taxon>
        <taxon>Sphaerophragmiaceae</taxon>
        <taxon>Austropuccinia</taxon>
    </lineage>
</organism>
<gene>
    <name evidence="2" type="ORF">O181_039264</name>
</gene>
<protein>
    <recommendedName>
        <fullName evidence="4">Zn(2)-C6 fungal-type domain-containing protein</fullName>
    </recommendedName>
</protein>
<dbReference type="Proteomes" id="UP000765509">
    <property type="component" value="Unassembled WGS sequence"/>
</dbReference>
<accession>A0A9Q3DA00</accession>
<reference evidence="2" key="1">
    <citation type="submission" date="2021-03" db="EMBL/GenBank/DDBJ databases">
        <title>Draft genome sequence of rust myrtle Austropuccinia psidii MF-1, a brazilian biotype.</title>
        <authorList>
            <person name="Quecine M.C."/>
            <person name="Pachon D.M.R."/>
            <person name="Bonatelli M.L."/>
            <person name="Correr F.H."/>
            <person name="Franceschini L.M."/>
            <person name="Leite T.F."/>
            <person name="Margarido G.R.A."/>
            <person name="Almeida C.A."/>
            <person name="Ferrarezi J.A."/>
            <person name="Labate C.A."/>
        </authorList>
    </citation>
    <scope>NUCLEOTIDE SEQUENCE</scope>
    <source>
        <strain evidence="2">MF-1</strain>
    </source>
</reference>
<evidence type="ECO:0000313" key="2">
    <source>
        <dbReference type="EMBL" id="MBW0499549.1"/>
    </source>
</evidence>
<keyword evidence="3" id="KW-1185">Reference proteome</keyword>
<sequence>MNSPCDRCIKRRRVCTNSNPSRVSCDTCREGHKRCSLNASQRRPARPVLENSVEVAHHIADTPEQKLSPRQVLSHHHQSPDAADSPQVGQASLPKLTSDAFANIEDYAETSRAWADGESPVVPSGQPIILPSHLPFKENKEHKHFPKVGQSPQTLTPLAIPPSFATQNPTIGPNTPDSDELLSTPVEASPNPPFPEPVIRFRTPDFTQVQAELMIPFQEVARGLNIILLKQYEILRLLRFMSPNERQTLFQETSRTSKDILSKRTRAYRQDRLFENSP</sequence>
<evidence type="ECO:0000256" key="1">
    <source>
        <dbReference type="SAM" id="MobiDB-lite"/>
    </source>
</evidence>